<feature type="transmembrane region" description="Helical" evidence="1">
    <location>
        <begin position="46"/>
        <end position="67"/>
    </location>
</feature>
<dbReference type="RefSeq" id="WP_124396725.1">
    <property type="nucleotide sequence ID" value="NZ_BHZE01000001.1"/>
</dbReference>
<keyword evidence="1" id="KW-0812">Transmembrane</keyword>
<evidence type="ECO:0000256" key="1">
    <source>
        <dbReference type="SAM" id="Phobius"/>
    </source>
</evidence>
<dbReference type="Proteomes" id="UP000286715">
    <property type="component" value="Unassembled WGS sequence"/>
</dbReference>
<evidence type="ECO:0000313" key="2">
    <source>
        <dbReference type="EMBL" id="GCD76650.1"/>
    </source>
</evidence>
<proteinExistence type="predicted"/>
<dbReference type="EMBL" id="BHZE01000001">
    <property type="protein sequence ID" value="GCD76650.1"/>
    <property type="molecule type" value="Genomic_DNA"/>
</dbReference>
<sequence length="77" mass="9093">MSENYEFDDIDISKKVRPYTLISVLLLFFLFAILDALNLLKITDKYIEIIGDICYMVIGFYFSSRGVEKIFRIIKKK</sequence>
<feature type="transmembrane region" description="Helical" evidence="1">
    <location>
        <begin position="21"/>
        <end position="40"/>
    </location>
</feature>
<keyword evidence="3" id="KW-1185">Reference proteome</keyword>
<dbReference type="AlphaFoldDB" id="A0A401XI04"/>
<gene>
    <name evidence="2" type="ORF">JCM31826_01320</name>
</gene>
<organism evidence="2 3">
    <name type="scientific">Thermaurantimonas aggregans</name>
    <dbReference type="NCBI Taxonomy" id="2173829"/>
    <lineage>
        <taxon>Bacteria</taxon>
        <taxon>Pseudomonadati</taxon>
        <taxon>Bacteroidota</taxon>
        <taxon>Flavobacteriia</taxon>
        <taxon>Flavobacteriales</taxon>
        <taxon>Schleiferiaceae</taxon>
        <taxon>Thermaurantimonas</taxon>
    </lineage>
</organism>
<comment type="caution">
    <text evidence="2">The sequence shown here is derived from an EMBL/GenBank/DDBJ whole genome shotgun (WGS) entry which is preliminary data.</text>
</comment>
<keyword evidence="1" id="KW-1133">Transmembrane helix</keyword>
<accession>A0A401XI04</accession>
<protein>
    <submittedName>
        <fullName evidence="2">Uncharacterized protein</fullName>
    </submittedName>
</protein>
<name>A0A401XI04_9FLAO</name>
<keyword evidence="1" id="KW-0472">Membrane</keyword>
<evidence type="ECO:0000313" key="3">
    <source>
        <dbReference type="Proteomes" id="UP000286715"/>
    </source>
</evidence>
<reference evidence="2 3" key="1">
    <citation type="submission" date="2018-11" db="EMBL/GenBank/DDBJ databases">
        <title>Schleiferia aggregans sp. nov., a moderately thermophilic heterotrophic bacterium isolated from microbial mats at a terrestrial hot spring.</title>
        <authorList>
            <person name="Iino T."/>
            <person name="Ohkuma M."/>
            <person name="Haruta S."/>
        </authorList>
    </citation>
    <scope>NUCLEOTIDE SEQUENCE [LARGE SCALE GENOMIC DNA]</scope>
    <source>
        <strain evidence="2 3">LA</strain>
    </source>
</reference>